<proteinExistence type="predicted"/>
<organism evidence="2 3">
    <name type="scientific">Candidatus Propionivibrio aalborgensis</name>
    <dbReference type="NCBI Taxonomy" id="1860101"/>
    <lineage>
        <taxon>Bacteria</taxon>
        <taxon>Pseudomonadati</taxon>
        <taxon>Pseudomonadota</taxon>
        <taxon>Betaproteobacteria</taxon>
        <taxon>Rhodocyclales</taxon>
        <taxon>Rhodocyclaceae</taxon>
        <taxon>Propionivibrio</taxon>
    </lineage>
</organism>
<protein>
    <submittedName>
        <fullName evidence="2">Uncharacterized protein</fullName>
    </submittedName>
</protein>
<evidence type="ECO:0000313" key="2">
    <source>
        <dbReference type="EMBL" id="SBT04800.1"/>
    </source>
</evidence>
<accession>A0A1A8XI22</accession>
<feature type="compositionally biased region" description="Low complexity" evidence="1">
    <location>
        <begin position="269"/>
        <end position="284"/>
    </location>
</feature>
<name>A0A1A8XI22_9RHOO</name>
<gene>
    <name evidence="2" type="ORF">PROAA_1350028</name>
</gene>
<dbReference type="Proteomes" id="UP000199600">
    <property type="component" value="Unassembled WGS sequence"/>
</dbReference>
<dbReference type="EMBL" id="FLQY01000041">
    <property type="protein sequence ID" value="SBT04800.1"/>
    <property type="molecule type" value="Genomic_DNA"/>
</dbReference>
<reference evidence="2 3" key="1">
    <citation type="submission" date="2016-06" db="EMBL/GenBank/DDBJ databases">
        <authorList>
            <person name="Kjaerup R.B."/>
            <person name="Dalgaard T.S."/>
            <person name="Juul-Madsen H.R."/>
        </authorList>
    </citation>
    <scope>NUCLEOTIDE SEQUENCE [LARGE SCALE GENOMIC DNA]</scope>
    <source>
        <strain evidence="2">2</strain>
    </source>
</reference>
<evidence type="ECO:0000256" key="1">
    <source>
        <dbReference type="SAM" id="MobiDB-lite"/>
    </source>
</evidence>
<feature type="region of interest" description="Disordered" evidence="1">
    <location>
        <begin position="269"/>
        <end position="291"/>
    </location>
</feature>
<keyword evidence="3" id="KW-1185">Reference proteome</keyword>
<sequence>MTQEMESPDGAVDELLSQPCLRHNHIDLRNVPNELIDSTFGEFMNYRSFAFLIVALLVGSTAHAQNPILDLRGTTYSQKMVFAVYDLRGPASVEAIETAVVEAIRLYARDASIRNGIPPMPLPDYPNQMRIVEQPGGGPRSDCQGYLFSVSGLDTSMAQYGEVTYHRGCLFPYAGGYRVNYLAIYKQQSGLGAKNPNVLAAMLGRVMAKAVGMGDSSGFVVKILDRMEEGFKNANLDFRLVQLHPQDMAGRTLVKDDLIPPIPVATTAPAQAVPASPATPQAPTQGAESAPATLTPIESIAAPKAQTQGTPVVSNEQLQKMLLIQQMREASMRQIAAMNPDLVEPQTPKAMTAVEARKELTAMGLQYFSQEQFLAAVKRGDMLAVERFVTGGGVDINTGDGDKSAAVIAETAGHQNIAVFLRGKGAR</sequence>
<evidence type="ECO:0000313" key="3">
    <source>
        <dbReference type="Proteomes" id="UP000199600"/>
    </source>
</evidence>
<dbReference type="AlphaFoldDB" id="A0A1A8XI22"/>